<evidence type="ECO:0000313" key="2">
    <source>
        <dbReference type="Proteomes" id="UP000623467"/>
    </source>
</evidence>
<comment type="caution">
    <text evidence="1">The sequence shown here is derived from an EMBL/GenBank/DDBJ whole genome shotgun (WGS) entry which is preliminary data.</text>
</comment>
<dbReference type="EMBL" id="JACAZH010000008">
    <property type="protein sequence ID" value="KAF7361576.1"/>
    <property type="molecule type" value="Genomic_DNA"/>
</dbReference>
<dbReference type="OrthoDB" id="21502at2759"/>
<reference evidence="1" key="1">
    <citation type="submission" date="2020-05" db="EMBL/GenBank/DDBJ databases">
        <title>Mycena genomes resolve the evolution of fungal bioluminescence.</title>
        <authorList>
            <person name="Tsai I.J."/>
        </authorList>
    </citation>
    <scope>NUCLEOTIDE SEQUENCE</scope>
    <source>
        <strain evidence="1">160909Yilan</strain>
    </source>
</reference>
<dbReference type="Gene3D" id="3.30.559.10">
    <property type="entry name" value="Chloramphenicol acetyltransferase-like domain"/>
    <property type="match status" value="2"/>
</dbReference>
<sequence length="472" mass="52653">MSSEPELNPPPHGFRIIPCTGVDLFLRHRMAPMGLIINARLDPSIMEATLWTLVEHKFPRAGARVACRNGIYELQIPDVFDIRNPPFVFTVENHPEMYHRDGRPEIPLGLTGSKPCVTPDPELAWLFQNPTCPRSLDDFIRSNVPSVHIYVTVFDDLTFLGFLAPHIMIDGIGIVTLLDAWTRLVRGDDIDTIRGMEWDAQPLAHFSSGPVKSDVPRGFFRPSSPLGLQETQEATPDELDPKDIPRFKIMDELQAQGSVECVGSADVLSAWWLKTVYGDRRLTDHTPIHIHMYRNLRDMPIFANDAPLAKPYIHNLILTSAVLPIPASAFQTESLGALALRIRRSIVAYNSDLEAICADLRWMCAGSGSNALEVLHWCPPGAEWVLQTNLRFGKLAELDFSGAVVGHAPKAAARVVFFYPFLITNPPSAFRGVEGVLMEDADVVWMRIGVRAKAVFGLQPISFINVAQVWHM</sequence>
<dbReference type="InterPro" id="IPR023213">
    <property type="entry name" value="CAT-like_dom_sf"/>
</dbReference>
<gene>
    <name evidence="1" type="ORF">MSAN_01191600</name>
</gene>
<dbReference type="Proteomes" id="UP000623467">
    <property type="component" value="Unassembled WGS sequence"/>
</dbReference>
<organism evidence="1 2">
    <name type="scientific">Mycena sanguinolenta</name>
    <dbReference type="NCBI Taxonomy" id="230812"/>
    <lineage>
        <taxon>Eukaryota</taxon>
        <taxon>Fungi</taxon>
        <taxon>Dikarya</taxon>
        <taxon>Basidiomycota</taxon>
        <taxon>Agaricomycotina</taxon>
        <taxon>Agaricomycetes</taxon>
        <taxon>Agaricomycetidae</taxon>
        <taxon>Agaricales</taxon>
        <taxon>Marasmiineae</taxon>
        <taxon>Mycenaceae</taxon>
        <taxon>Mycena</taxon>
    </lineage>
</organism>
<evidence type="ECO:0000313" key="1">
    <source>
        <dbReference type="EMBL" id="KAF7361576.1"/>
    </source>
</evidence>
<proteinExistence type="predicted"/>
<dbReference type="AlphaFoldDB" id="A0A8H6YMU0"/>
<name>A0A8H6YMU0_9AGAR</name>
<protein>
    <submittedName>
        <fullName evidence="1">Uncharacterized protein</fullName>
    </submittedName>
</protein>
<accession>A0A8H6YMU0</accession>
<keyword evidence="2" id="KW-1185">Reference proteome</keyword>